<gene>
    <name evidence="1" type="ORF">NXF25_005433</name>
</gene>
<reference evidence="1 2" key="1">
    <citation type="journal article" date="2024" name="Proc. Natl. Acad. Sci. U.S.A.">
        <title>The genetic regulatory architecture and epigenomic basis for age-related changes in rattlesnake venom.</title>
        <authorList>
            <person name="Hogan M.P."/>
            <person name="Holding M.L."/>
            <person name="Nystrom G.S."/>
            <person name="Colston T.J."/>
            <person name="Bartlett D.A."/>
            <person name="Mason A.J."/>
            <person name="Ellsworth S.A."/>
            <person name="Rautsaw R.M."/>
            <person name="Lawrence K.C."/>
            <person name="Strickland J.L."/>
            <person name="He B."/>
            <person name="Fraser P."/>
            <person name="Margres M.J."/>
            <person name="Gilbert D.M."/>
            <person name="Gibbs H.L."/>
            <person name="Parkinson C.L."/>
            <person name="Rokyta D.R."/>
        </authorList>
    </citation>
    <scope>NUCLEOTIDE SEQUENCE [LARGE SCALE GENOMIC DNA]</scope>
    <source>
        <strain evidence="1">DRR0105</strain>
    </source>
</reference>
<evidence type="ECO:0000313" key="2">
    <source>
        <dbReference type="Proteomes" id="UP001474421"/>
    </source>
</evidence>
<keyword evidence="2" id="KW-1185">Reference proteome</keyword>
<dbReference type="EMBL" id="JAOTOJ010000002">
    <property type="protein sequence ID" value="KAK9406659.1"/>
    <property type="molecule type" value="Genomic_DNA"/>
</dbReference>
<protein>
    <submittedName>
        <fullName evidence="1">Uncharacterized protein</fullName>
    </submittedName>
</protein>
<evidence type="ECO:0000313" key="1">
    <source>
        <dbReference type="EMBL" id="KAK9406659.1"/>
    </source>
</evidence>
<name>A0AAW1BWX1_CROAD</name>
<dbReference type="Proteomes" id="UP001474421">
    <property type="component" value="Unassembled WGS sequence"/>
</dbReference>
<proteinExistence type="predicted"/>
<dbReference type="AlphaFoldDB" id="A0AAW1BWX1"/>
<comment type="caution">
    <text evidence="1">The sequence shown here is derived from an EMBL/GenBank/DDBJ whole genome shotgun (WGS) entry which is preliminary data.</text>
</comment>
<accession>A0AAW1BWX1</accession>
<organism evidence="1 2">
    <name type="scientific">Crotalus adamanteus</name>
    <name type="common">Eastern diamondback rattlesnake</name>
    <dbReference type="NCBI Taxonomy" id="8729"/>
    <lineage>
        <taxon>Eukaryota</taxon>
        <taxon>Metazoa</taxon>
        <taxon>Chordata</taxon>
        <taxon>Craniata</taxon>
        <taxon>Vertebrata</taxon>
        <taxon>Euteleostomi</taxon>
        <taxon>Lepidosauria</taxon>
        <taxon>Squamata</taxon>
        <taxon>Bifurcata</taxon>
        <taxon>Unidentata</taxon>
        <taxon>Episquamata</taxon>
        <taxon>Toxicofera</taxon>
        <taxon>Serpentes</taxon>
        <taxon>Colubroidea</taxon>
        <taxon>Viperidae</taxon>
        <taxon>Crotalinae</taxon>
        <taxon>Crotalus</taxon>
    </lineage>
</organism>
<sequence length="31" mass="3480">MIQCVEPMARLILTNVNCVPKSCECFHLSSI</sequence>